<gene>
    <name evidence="3" type="ORF">TRFO_29277</name>
</gene>
<dbReference type="Proteomes" id="UP000179807">
    <property type="component" value="Unassembled WGS sequence"/>
</dbReference>
<protein>
    <submittedName>
        <fullName evidence="3">Uncharacterized protein</fullName>
    </submittedName>
</protein>
<dbReference type="AlphaFoldDB" id="A0A1J4K0T8"/>
<evidence type="ECO:0000313" key="3">
    <source>
        <dbReference type="EMBL" id="OHT03356.1"/>
    </source>
</evidence>
<evidence type="ECO:0000256" key="1">
    <source>
        <dbReference type="SAM" id="Coils"/>
    </source>
</evidence>
<feature type="region of interest" description="Disordered" evidence="2">
    <location>
        <begin position="232"/>
        <end position="274"/>
    </location>
</feature>
<reference evidence="3" key="1">
    <citation type="submission" date="2016-10" db="EMBL/GenBank/DDBJ databases">
        <authorList>
            <person name="Benchimol M."/>
            <person name="Almeida L.G."/>
            <person name="Vasconcelos A.T."/>
            <person name="Perreira-Neves A."/>
            <person name="Rosa I.A."/>
            <person name="Tasca T."/>
            <person name="Bogo M.R."/>
            <person name="de Souza W."/>
        </authorList>
    </citation>
    <scope>NUCLEOTIDE SEQUENCE [LARGE SCALE GENOMIC DNA]</scope>
    <source>
        <strain evidence="3">K</strain>
    </source>
</reference>
<proteinExistence type="predicted"/>
<name>A0A1J4K0T8_9EUKA</name>
<comment type="caution">
    <text evidence="3">The sequence shown here is derived from an EMBL/GenBank/DDBJ whole genome shotgun (WGS) entry which is preliminary data.</text>
</comment>
<evidence type="ECO:0000313" key="4">
    <source>
        <dbReference type="Proteomes" id="UP000179807"/>
    </source>
</evidence>
<dbReference type="GeneID" id="94841393"/>
<keyword evidence="4" id="KW-1185">Reference proteome</keyword>
<dbReference type="RefSeq" id="XP_068356492.1">
    <property type="nucleotide sequence ID" value="XM_068506689.1"/>
</dbReference>
<dbReference type="VEuPathDB" id="TrichDB:TRFO_29277"/>
<organism evidence="3 4">
    <name type="scientific">Tritrichomonas foetus</name>
    <dbReference type="NCBI Taxonomy" id="1144522"/>
    <lineage>
        <taxon>Eukaryota</taxon>
        <taxon>Metamonada</taxon>
        <taxon>Parabasalia</taxon>
        <taxon>Tritrichomonadida</taxon>
        <taxon>Tritrichomonadidae</taxon>
        <taxon>Tritrichomonas</taxon>
    </lineage>
</organism>
<feature type="coiled-coil region" evidence="1">
    <location>
        <begin position="73"/>
        <end position="136"/>
    </location>
</feature>
<dbReference type="EMBL" id="MLAK01000830">
    <property type="protein sequence ID" value="OHT03356.1"/>
    <property type="molecule type" value="Genomic_DNA"/>
</dbReference>
<evidence type="ECO:0000256" key="2">
    <source>
        <dbReference type="SAM" id="MobiDB-lite"/>
    </source>
</evidence>
<accession>A0A1J4K0T8</accession>
<sequence length="327" mass="38783">MRQHCQLITSSYNEVDEDDPLFEVNQYELSTRLTNVQAELDEIEQSLSYYNATITEETENDLMSTVTSQRQMKSELDEIIADILNQINNKETELANIKSSNYMTKVEQNNVKITNLSELLKEMKDEEKEMLSKHEEMCHLEPSNIEATKEINVYMRKLQMLQHSHARKIVDFRKLQKDLEREKGCVITLKQEKELTERKRRERIAFHQSFKARAQALEENAKKMQEQMYFDQISSQSQTESEMNSRSTTATESRRRHRHKRKHWHHHSDKTENVPQNIEKVEKEEEEPLIEFDDTPIDVVERIRKEPVITFKTEVEKTESLHIGNTV</sequence>
<feature type="compositionally biased region" description="Basic residues" evidence="2">
    <location>
        <begin position="254"/>
        <end position="268"/>
    </location>
</feature>
<feature type="compositionally biased region" description="Polar residues" evidence="2">
    <location>
        <begin position="232"/>
        <end position="244"/>
    </location>
</feature>
<keyword evidence="1" id="KW-0175">Coiled coil</keyword>